<keyword evidence="1" id="KW-0812">Transmembrane</keyword>
<sequence length="68" mass="7313">MSFSIGINYSAIVAVILLVAACSIKDNEEISSIIVFKGLSMHITNKKAGVICQLNISRIGNRCTIKSN</sequence>
<evidence type="ECO:0000313" key="2">
    <source>
        <dbReference type="EMBL" id="GIU42466.1"/>
    </source>
</evidence>
<keyword evidence="1" id="KW-1133">Transmembrane helix</keyword>
<gene>
    <name evidence="2" type="ORF">TUM4438_09110</name>
</gene>
<proteinExistence type="predicted"/>
<dbReference type="Proteomes" id="UP000887104">
    <property type="component" value="Unassembled WGS sequence"/>
</dbReference>
<evidence type="ECO:0000256" key="1">
    <source>
        <dbReference type="SAM" id="Phobius"/>
    </source>
</evidence>
<organism evidence="2 3">
    <name type="scientific">Shewanella sairae</name>
    <dbReference type="NCBI Taxonomy" id="190310"/>
    <lineage>
        <taxon>Bacteria</taxon>
        <taxon>Pseudomonadati</taxon>
        <taxon>Pseudomonadota</taxon>
        <taxon>Gammaproteobacteria</taxon>
        <taxon>Alteromonadales</taxon>
        <taxon>Shewanellaceae</taxon>
        <taxon>Shewanella</taxon>
    </lineage>
</organism>
<accession>A0ABQ4P4Q7</accession>
<feature type="transmembrane region" description="Helical" evidence="1">
    <location>
        <begin position="6"/>
        <end position="24"/>
    </location>
</feature>
<protein>
    <recommendedName>
        <fullName evidence="4">Lipoprotein</fullName>
    </recommendedName>
</protein>
<dbReference type="EMBL" id="BPEY01000010">
    <property type="protein sequence ID" value="GIU42466.1"/>
    <property type="molecule type" value="Genomic_DNA"/>
</dbReference>
<evidence type="ECO:0000313" key="3">
    <source>
        <dbReference type="Proteomes" id="UP000887104"/>
    </source>
</evidence>
<name>A0ABQ4P4Q7_9GAMM</name>
<evidence type="ECO:0008006" key="4">
    <source>
        <dbReference type="Google" id="ProtNLM"/>
    </source>
</evidence>
<keyword evidence="1" id="KW-0472">Membrane</keyword>
<reference evidence="2" key="1">
    <citation type="submission" date="2021-05" db="EMBL/GenBank/DDBJ databases">
        <title>Molecular characterization for Shewanella algae harboring chromosomal blaOXA-55-like strains isolated from clinical and environment sample.</title>
        <authorList>
            <person name="Ohama Y."/>
            <person name="Aoki K."/>
            <person name="Harada S."/>
            <person name="Moriya K."/>
            <person name="Ishii Y."/>
            <person name="Tateda K."/>
        </authorList>
    </citation>
    <scope>NUCLEOTIDE SEQUENCE</scope>
    <source>
        <strain evidence="2">JCM 11563</strain>
    </source>
</reference>
<comment type="caution">
    <text evidence="2">The sequence shown here is derived from an EMBL/GenBank/DDBJ whole genome shotgun (WGS) entry which is preliminary data.</text>
</comment>
<keyword evidence="3" id="KW-1185">Reference proteome</keyword>